<dbReference type="Gene3D" id="1.20.5.340">
    <property type="match status" value="1"/>
</dbReference>
<protein>
    <submittedName>
        <fullName evidence="2">Chromosome partition protein smc</fullName>
    </submittedName>
</protein>
<dbReference type="AlphaFoldDB" id="A0A0G1CV21"/>
<proteinExistence type="predicted"/>
<comment type="caution">
    <text evidence="2">The sequence shown here is derived from an EMBL/GenBank/DDBJ whole genome shotgun (WGS) entry which is preliminary data.</text>
</comment>
<reference evidence="2 3" key="1">
    <citation type="journal article" date="2015" name="Nature">
        <title>rRNA introns, odd ribosomes, and small enigmatic genomes across a large radiation of phyla.</title>
        <authorList>
            <person name="Brown C.T."/>
            <person name="Hug L.A."/>
            <person name="Thomas B.C."/>
            <person name="Sharon I."/>
            <person name="Castelle C.J."/>
            <person name="Singh A."/>
            <person name="Wilkins M.J."/>
            <person name="Williams K.H."/>
            <person name="Banfield J.F."/>
        </authorList>
    </citation>
    <scope>NUCLEOTIDE SEQUENCE [LARGE SCALE GENOMIC DNA]</scope>
</reference>
<accession>A0A0G1CV21</accession>
<dbReference type="EMBL" id="LCDO01000051">
    <property type="protein sequence ID" value="KKS53463.1"/>
    <property type="molecule type" value="Genomic_DNA"/>
</dbReference>
<evidence type="ECO:0000256" key="1">
    <source>
        <dbReference type="SAM" id="Coils"/>
    </source>
</evidence>
<sequence>MKKATMSKNKKSKMTLDKLAIMTQGGFLEVNKRFDKVEERLGKVEVNVAVLSVDMREVKSRLDKIEETMSNLTTTLDAFLKRLTDHEEEFKILKREVKIMKSILKEKLNVDVDVLRHG</sequence>
<name>A0A0G1CV21_9BACT</name>
<evidence type="ECO:0000313" key="3">
    <source>
        <dbReference type="Proteomes" id="UP000034837"/>
    </source>
</evidence>
<gene>
    <name evidence="2" type="ORF">UV20_C0051G0001</name>
</gene>
<dbReference type="SUPFAM" id="SSF57997">
    <property type="entry name" value="Tropomyosin"/>
    <property type="match status" value="1"/>
</dbReference>
<organism evidence="2 3">
    <name type="scientific">Candidatus Magasanikbacteria bacterium GW2011_GWA2_42_32</name>
    <dbReference type="NCBI Taxonomy" id="1619039"/>
    <lineage>
        <taxon>Bacteria</taxon>
        <taxon>Candidatus Magasanikiibacteriota</taxon>
    </lineage>
</organism>
<feature type="coiled-coil region" evidence="1">
    <location>
        <begin position="48"/>
        <end position="96"/>
    </location>
</feature>
<dbReference type="Proteomes" id="UP000034837">
    <property type="component" value="Unassembled WGS sequence"/>
</dbReference>
<keyword evidence="1" id="KW-0175">Coiled coil</keyword>
<evidence type="ECO:0000313" key="2">
    <source>
        <dbReference type="EMBL" id="KKS53463.1"/>
    </source>
</evidence>